<dbReference type="CDD" id="cd07698">
    <property type="entry name" value="IgC1_MHC_I_alpha3"/>
    <property type="match status" value="1"/>
</dbReference>
<dbReference type="FunFam" id="2.60.40.10:FF:000943">
    <property type="entry name" value="Classical MHC class I molecule, alpha-chain"/>
    <property type="match status" value="1"/>
</dbReference>
<dbReference type="InterPro" id="IPR011161">
    <property type="entry name" value="MHC_I-like_Ag-recog"/>
</dbReference>
<dbReference type="Pfam" id="PF07654">
    <property type="entry name" value="C1-set"/>
    <property type="match status" value="1"/>
</dbReference>
<dbReference type="Gene3D" id="3.30.500.10">
    <property type="entry name" value="MHC class I-like antigen recognition-like"/>
    <property type="match status" value="1"/>
</dbReference>
<evidence type="ECO:0000256" key="2">
    <source>
        <dbReference type="RuleBase" id="RU004439"/>
    </source>
</evidence>
<dbReference type="AlphaFoldDB" id="A0A3Q1JMJ9"/>
<dbReference type="InterPro" id="IPR036179">
    <property type="entry name" value="Ig-like_dom_sf"/>
</dbReference>
<dbReference type="PANTHER" id="PTHR16675">
    <property type="entry name" value="MHC CLASS I-RELATED"/>
    <property type="match status" value="1"/>
</dbReference>
<evidence type="ECO:0000313" key="6">
    <source>
        <dbReference type="Ensembl" id="ENSATEP00000034390.3"/>
    </source>
</evidence>
<dbReference type="InterPro" id="IPR003597">
    <property type="entry name" value="Ig_C1-set"/>
</dbReference>
<organism evidence="6 7">
    <name type="scientific">Anabas testudineus</name>
    <name type="common">Climbing perch</name>
    <name type="synonym">Anthias testudineus</name>
    <dbReference type="NCBI Taxonomy" id="64144"/>
    <lineage>
        <taxon>Eukaryota</taxon>
        <taxon>Metazoa</taxon>
        <taxon>Chordata</taxon>
        <taxon>Craniata</taxon>
        <taxon>Vertebrata</taxon>
        <taxon>Euteleostomi</taxon>
        <taxon>Actinopterygii</taxon>
        <taxon>Neopterygii</taxon>
        <taxon>Teleostei</taxon>
        <taxon>Neoteleostei</taxon>
        <taxon>Acanthomorphata</taxon>
        <taxon>Anabantaria</taxon>
        <taxon>Anabantiformes</taxon>
        <taxon>Anabantoidei</taxon>
        <taxon>Anabantidae</taxon>
        <taxon>Anabas</taxon>
    </lineage>
</organism>
<dbReference type="GO" id="GO:0006955">
    <property type="term" value="P:immune response"/>
    <property type="evidence" value="ECO:0007669"/>
    <property type="project" value="TreeGrafter"/>
</dbReference>
<dbReference type="InterPro" id="IPR001039">
    <property type="entry name" value="MHC_I_a_a1/a2"/>
</dbReference>
<feature type="signal peptide" evidence="4">
    <location>
        <begin position="1"/>
        <end position="17"/>
    </location>
</feature>
<dbReference type="InterPro" id="IPR011162">
    <property type="entry name" value="MHC_I/II-like_Ag-recog"/>
</dbReference>
<sequence>MKILIFLSLLGLKLAAAVTHSLKYFYYASSQIPNIPEFVAVGLVDGVQVVYYDSETRKAKPKQDWISRTTGPQYWERETGRFSGAQQAFKANIEAAKQRFNQTGGVHIFQTVYGCEWDEGSTEVSGIYQFGYDGEVFISFDLEEQTWISARQQAVITKHKWDSQAISAQKKNYLTQICPDWVKKYVNYGKSSLLRTVLPSVSLLQKTPSSPVSCHATGFYPDRVSMFWRKDGEEIHEDVDHGEILPNHDGTFQMRVDLKLSSVKPEDWSRYDCVFQISGVKKDVITKLDKAVIRTKWGKTEIKSNESSMGMIIYIIITVVVLVVLTGVIGFIIYRKKNGGVI</sequence>
<protein>
    <recommendedName>
        <fullName evidence="5">Ig-like domain-containing protein</fullName>
    </recommendedName>
</protein>
<dbReference type="GO" id="GO:0005615">
    <property type="term" value="C:extracellular space"/>
    <property type="evidence" value="ECO:0007669"/>
    <property type="project" value="TreeGrafter"/>
</dbReference>
<dbReference type="InterPro" id="IPR050208">
    <property type="entry name" value="MHC_class-I_related"/>
</dbReference>
<dbReference type="GO" id="GO:0009897">
    <property type="term" value="C:external side of plasma membrane"/>
    <property type="evidence" value="ECO:0007669"/>
    <property type="project" value="TreeGrafter"/>
</dbReference>
<keyword evidence="1" id="KW-0325">Glycoprotein</keyword>
<comment type="similarity">
    <text evidence="2">Belongs to the MHC class I family.</text>
</comment>
<dbReference type="PROSITE" id="PS50835">
    <property type="entry name" value="IG_LIKE"/>
    <property type="match status" value="1"/>
</dbReference>
<keyword evidence="3" id="KW-0472">Membrane</keyword>
<keyword evidence="3" id="KW-0812">Transmembrane</keyword>
<evidence type="ECO:0000256" key="1">
    <source>
        <dbReference type="ARBA" id="ARBA00023180"/>
    </source>
</evidence>
<evidence type="ECO:0000259" key="5">
    <source>
        <dbReference type="PROSITE" id="PS50835"/>
    </source>
</evidence>
<keyword evidence="4" id="KW-0732">Signal</keyword>
<name>A0A3Q1JMJ9_ANATE</name>
<reference evidence="6" key="3">
    <citation type="submission" date="2025-09" db="UniProtKB">
        <authorList>
            <consortium name="Ensembl"/>
        </authorList>
    </citation>
    <scope>IDENTIFICATION</scope>
</reference>
<reference evidence="6" key="2">
    <citation type="submission" date="2025-08" db="UniProtKB">
        <authorList>
            <consortium name="Ensembl"/>
        </authorList>
    </citation>
    <scope>IDENTIFICATION</scope>
</reference>
<dbReference type="GeneTree" id="ENSGT01120000271828"/>
<dbReference type="SUPFAM" id="SSF54452">
    <property type="entry name" value="MHC antigen-recognition domain"/>
    <property type="match status" value="1"/>
</dbReference>
<dbReference type="PRINTS" id="PR01638">
    <property type="entry name" value="MHCCLASSI"/>
</dbReference>
<evidence type="ECO:0000313" key="7">
    <source>
        <dbReference type="Proteomes" id="UP000265040"/>
    </source>
</evidence>
<dbReference type="Gene3D" id="2.60.40.10">
    <property type="entry name" value="Immunoglobulins"/>
    <property type="match status" value="1"/>
</dbReference>
<dbReference type="Pfam" id="PF00129">
    <property type="entry name" value="MHC_I"/>
    <property type="match status" value="1"/>
</dbReference>
<evidence type="ECO:0000256" key="4">
    <source>
        <dbReference type="SAM" id="SignalP"/>
    </source>
</evidence>
<feature type="transmembrane region" description="Helical" evidence="3">
    <location>
        <begin position="311"/>
        <end position="334"/>
    </location>
</feature>
<dbReference type="Ensembl" id="ENSATET00000034888.3">
    <property type="protein sequence ID" value="ENSATEP00000034390.3"/>
    <property type="gene ID" value="ENSATEG00000025934.2"/>
</dbReference>
<proteinExistence type="inferred from homology"/>
<evidence type="ECO:0000256" key="3">
    <source>
        <dbReference type="SAM" id="Phobius"/>
    </source>
</evidence>
<dbReference type="InterPro" id="IPR007110">
    <property type="entry name" value="Ig-like_dom"/>
</dbReference>
<accession>A0A3Q1JMJ9</accession>
<keyword evidence="3" id="KW-1133">Transmembrane helix</keyword>
<dbReference type="PANTHER" id="PTHR16675:SF237">
    <property type="entry name" value="MHC CLASS I ANTIGEN TRANSCRIPT VARIANT 1-RELATED"/>
    <property type="match status" value="1"/>
</dbReference>
<keyword evidence="7" id="KW-1185">Reference proteome</keyword>
<dbReference type="Proteomes" id="UP000265040">
    <property type="component" value="Chromosome 11"/>
</dbReference>
<reference evidence="6" key="1">
    <citation type="submission" date="2021-04" db="EMBL/GenBank/DDBJ databases">
        <authorList>
            <consortium name="Wellcome Sanger Institute Data Sharing"/>
        </authorList>
    </citation>
    <scope>NUCLEOTIDE SEQUENCE [LARGE SCALE GENOMIC DNA]</scope>
</reference>
<dbReference type="FunFam" id="3.30.500.10:FF:000001">
    <property type="entry name" value="H-2 class I histocompatibility antigen, alpha chain"/>
    <property type="match status" value="1"/>
</dbReference>
<dbReference type="SUPFAM" id="SSF48726">
    <property type="entry name" value="Immunoglobulin"/>
    <property type="match status" value="1"/>
</dbReference>
<feature type="domain" description="Ig-like" evidence="5">
    <location>
        <begin position="199"/>
        <end position="273"/>
    </location>
</feature>
<dbReference type="InterPro" id="IPR037055">
    <property type="entry name" value="MHC_I-like_Ag-recog_sf"/>
</dbReference>
<dbReference type="SMART" id="SM00407">
    <property type="entry name" value="IGc1"/>
    <property type="match status" value="1"/>
</dbReference>
<dbReference type="InterPro" id="IPR013783">
    <property type="entry name" value="Ig-like_fold"/>
</dbReference>
<feature type="chain" id="PRO_5043792285" description="Ig-like domain-containing protein" evidence="4">
    <location>
        <begin position="18"/>
        <end position="342"/>
    </location>
</feature>